<dbReference type="AlphaFoldDB" id="A0A814TQP8"/>
<evidence type="ECO:0000313" key="2">
    <source>
        <dbReference type="Proteomes" id="UP000663877"/>
    </source>
</evidence>
<sequence>NFARYYHTASVLGNGTVLVAGGIVYSGFLNSAELY</sequence>
<proteinExistence type="predicted"/>
<gene>
    <name evidence="1" type="ORF">BJG266_LOCUS24753</name>
</gene>
<dbReference type="EMBL" id="CAJNOI010000181">
    <property type="protein sequence ID" value="CAF1163132.1"/>
    <property type="molecule type" value="Genomic_DNA"/>
</dbReference>
<dbReference type="Proteomes" id="UP000663877">
    <property type="component" value="Unassembled WGS sequence"/>
</dbReference>
<accession>A0A814TQP8</accession>
<name>A0A814TQP8_9BILA</name>
<dbReference type="InterPro" id="IPR037293">
    <property type="entry name" value="Gal_Oxidase_central_sf"/>
</dbReference>
<evidence type="ECO:0000313" key="1">
    <source>
        <dbReference type="EMBL" id="CAF1163132.1"/>
    </source>
</evidence>
<organism evidence="1 2">
    <name type="scientific">Adineta steineri</name>
    <dbReference type="NCBI Taxonomy" id="433720"/>
    <lineage>
        <taxon>Eukaryota</taxon>
        <taxon>Metazoa</taxon>
        <taxon>Spiralia</taxon>
        <taxon>Gnathifera</taxon>
        <taxon>Rotifera</taxon>
        <taxon>Eurotatoria</taxon>
        <taxon>Bdelloidea</taxon>
        <taxon>Adinetida</taxon>
        <taxon>Adinetidae</taxon>
        <taxon>Adineta</taxon>
    </lineage>
</organism>
<protein>
    <submittedName>
        <fullName evidence="1">Uncharacterized protein</fullName>
    </submittedName>
</protein>
<dbReference type="InterPro" id="IPR015915">
    <property type="entry name" value="Kelch-typ_b-propeller"/>
</dbReference>
<feature type="non-terminal residue" evidence="1">
    <location>
        <position position="1"/>
    </location>
</feature>
<comment type="caution">
    <text evidence="1">The sequence shown here is derived from an EMBL/GenBank/DDBJ whole genome shotgun (WGS) entry which is preliminary data.</text>
</comment>
<reference evidence="1" key="1">
    <citation type="submission" date="2021-02" db="EMBL/GenBank/DDBJ databases">
        <authorList>
            <person name="Nowell W R."/>
        </authorList>
    </citation>
    <scope>NUCLEOTIDE SEQUENCE</scope>
</reference>
<dbReference type="SUPFAM" id="SSF117281">
    <property type="entry name" value="Kelch motif"/>
    <property type="match status" value="1"/>
</dbReference>
<dbReference type="Gene3D" id="2.130.10.80">
    <property type="entry name" value="Galactose oxidase/kelch, beta-propeller"/>
    <property type="match status" value="1"/>
</dbReference>